<keyword evidence="2" id="KW-1133">Transmembrane helix</keyword>
<proteinExistence type="predicted"/>
<evidence type="ECO:0000259" key="3">
    <source>
        <dbReference type="Pfam" id="PF04089"/>
    </source>
</evidence>
<evidence type="ECO:0000256" key="2">
    <source>
        <dbReference type="SAM" id="Phobius"/>
    </source>
</evidence>
<accession>A0A914XND9</accession>
<keyword evidence="4" id="KW-1185">Reference proteome</keyword>
<evidence type="ECO:0000313" key="5">
    <source>
        <dbReference type="WBParaSite" id="PSAMB.scaffold9320size5102.g32321.t1"/>
    </source>
</evidence>
<feature type="domain" description="BRICHOS" evidence="3">
    <location>
        <begin position="271"/>
        <end position="367"/>
    </location>
</feature>
<reference evidence="5" key="1">
    <citation type="submission" date="2022-11" db="UniProtKB">
        <authorList>
            <consortium name="WormBaseParasite"/>
        </authorList>
    </citation>
    <scope>IDENTIFICATION</scope>
</reference>
<feature type="transmembrane region" description="Helical" evidence="2">
    <location>
        <begin position="194"/>
        <end position="215"/>
    </location>
</feature>
<keyword evidence="2" id="KW-0472">Membrane</keyword>
<dbReference type="Proteomes" id="UP000887566">
    <property type="component" value="Unplaced"/>
</dbReference>
<organism evidence="4 5">
    <name type="scientific">Plectus sambesii</name>
    <dbReference type="NCBI Taxonomy" id="2011161"/>
    <lineage>
        <taxon>Eukaryota</taxon>
        <taxon>Metazoa</taxon>
        <taxon>Ecdysozoa</taxon>
        <taxon>Nematoda</taxon>
        <taxon>Chromadorea</taxon>
        <taxon>Plectida</taxon>
        <taxon>Plectina</taxon>
        <taxon>Plectoidea</taxon>
        <taxon>Plectidae</taxon>
        <taxon>Plectus</taxon>
    </lineage>
</organism>
<dbReference type="WBParaSite" id="PSAMB.scaffold9320size5102.g32321.t1">
    <property type="protein sequence ID" value="PSAMB.scaffold9320size5102.g32321.t1"/>
    <property type="gene ID" value="PSAMB.scaffold9320size5102.g32321"/>
</dbReference>
<dbReference type="InterPro" id="IPR007084">
    <property type="entry name" value="BRICHOS_dom"/>
</dbReference>
<keyword evidence="2" id="KW-0812">Transmembrane</keyword>
<protein>
    <submittedName>
        <fullName evidence="5">BRICHOS domain-containing protein</fullName>
    </submittedName>
</protein>
<evidence type="ECO:0000313" key="4">
    <source>
        <dbReference type="Proteomes" id="UP000887566"/>
    </source>
</evidence>
<name>A0A914XND9_9BILA</name>
<sequence>MGDYGGVPVSIIRRESLQTESLRRGSDFSGSVPDSVLRREWMLAGQRRGSDFSGSVPESIIRRESISLRPETELSPMYEGDRTSESTVTADTAYPQRFVHLVPEEAHGLLRKESYQKSQASPNADNASVIMQKNRQISPPELRQPNRFDRIALSRTTTTTPTPLVERIRHSALQTAQQIRSRIINSGWKCTPRLFAHFAVILILSALFFTIFGVLMKQTEVPYSLHEFILYPRLQTREGHPLNYVPSKLYMKFGTNQQAWFELRSNLPFKSSSTFVMDFRTSFIAIADHALTNTNGSQKYCFIMPLDKTAFPHIEALRDAFEHTREINETMLGWQQYWNVVPQEITAEDAIKMLSRSMDKCNDVKWYKLVTTSVPQNG</sequence>
<dbReference type="AlphaFoldDB" id="A0A914XND9"/>
<dbReference type="Pfam" id="PF04089">
    <property type="entry name" value="BRICHOS"/>
    <property type="match status" value="1"/>
</dbReference>
<keyword evidence="1" id="KW-1015">Disulfide bond</keyword>
<evidence type="ECO:0000256" key="1">
    <source>
        <dbReference type="ARBA" id="ARBA00023157"/>
    </source>
</evidence>